<sequence>MDTYTYLHRRTTEYERLPPTFDVPLHSRPMQRTGLSTSRLGIDIPVMLLDQCENPSVCCPSTLRGTSITAQQIIAIAPSSAQSCTNRADKNAPTECADAEKVATNIAKSFDKYQVTSPAEQAAVISLMALESVEFLYNRNKSPGVPGQGTRNMQSPAFNSKYAQSLNVAVSSDPAQTLDKLVDNPEWDFGSGAWFLTTQCTADVRSALQAGSETGWERYITQCVQTQVTDKRKEYWQKAVQALGVQSS</sequence>
<protein>
    <submittedName>
        <fullName evidence="1">Unnamed protein product</fullName>
    </submittedName>
</protein>
<accession>A0AAN5BXS3</accession>
<organism evidence="1 2">
    <name type="scientific">Aspergillus oryzae</name>
    <name type="common">Yellow koji mold</name>
    <dbReference type="NCBI Taxonomy" id="5062"/>
    <lineage>
        <taxon>Eukaryota</taxon>
        <taxon>Fungi</taxon>
        <taxon>Dikarya</taxon>
        <taxon>Ascomycota</taxon>
        <taxon>Pezizomycotina</taxon>
        <taxon>Eurotiomycetes</taxon>
        <taxon>Eurotiomycetidae</taxon>
        <taxon>Eurotiales</taxon>
        <taxon>Aspergillaceae</taxon>
        <taxon>Aspergillus</taxon>
        <taxon>Aspergillus subgen. Circumdati</taxon>
    </lineage>
</organism>
<reference evidence="1" key="1">
    <citation type="submission" date="2023-04" db="EMBL/GenBank/DDBJ databases">
        <title>Aspergillus oryzae NBRC 4228.</title>
        <authorList>
            <person name="Ichikawa N."/>
            <person name="Sato H."/>
            <person name="Tonouchi N."/>
        </authorList>
    </citation>
    <scope>NUCLEOTIDE SEQUENCE</scope>
    <source>
        <strain evidence="1">NBRC 4228</strain>
    </source>
</reference>
<evidence type="ECO:0000313" key="1">
    <source>
        <dbReference type="EMBL" id="GMG38073.1"/>
    </source>
</evidence>
<comment type="caution">
    <text evidence="1">The sequence shown here is derived from an EMBL/GenBank/DDBJ whole genome shotgun (WGS) entry which is preliminary data.</text>
</comment>
<gene>
    <name evidence="1" type="ORF">Aory04_001282700</name>
</gene>
<dbReference type="AlphaFoldDB" id="A0AAN5BXS3"/>
<name>A0AAN5BXS3_ASPOZ</name>
<dbReference type="Proteomes" id="UP001165205">
    <property type="component" value="Unassembled WGS sequence"/>
</dbReference>
<evidence type="ECO:0000313" key="2">
    <source>
        <dbReference type="Proteomes" id="UP001165205"/>
    </source>
</evidence>
<proteinExistence type="predicted"/>
<dbReference type="EMBL" id="BSYA01000275">
    <property type="protein sequence ID" value="GMG38073.1"/>
    <property type="molecule type" value="Genomic_DNA"/>
</dbReference>